<reference evidence="1" key="1">
    <citation type="submission" date="2020-05" db="EMBL/GenBank/DDBJ databases">
        <title>Large-scale comparative analyses of tick genomes elucidate their genetic diversity and vector capacities.</title>
        <authorList>
            <person name="Jia N."/>
            <person name="Wang J."/>
            <person name="Shi W."/>
            <person name="Du L."/>
            <person name="Sun Y."/>
            <person name="Zhan W."/>
            <person name="Jiang J."/>
            <person name="Wang Q."/>
            <person name="Zhang B."/>
            <person name="Ji P."/>
            <person name="Sakyi L.B."/>
            <person name="Cui X."/>
            <person name="Yuan T."/>
            <person name="Jiang B."/>
            <person name="Yang W."/>
            <person name="Lam T.T.-Y."/>
            <person name="Chang Q."/>
            <person name="Ding S."/>
            <person name="Wang X."/>
            <person name="Zhu J."/>
            <person name="Ruan X."/>
            <person name="Zhao L."/>
            <person name="Wei J."/>
            <person name="Que T."/>
            <person name="Du C."/>
            <person name="Cheng J."/>
            <person name="Dai P."/>
            <person name="Han X."/>
            <person name="Huang E."/>
            <person name="Gao Y."/>
            <person name="Liu J."/>
            <person name="Shao H."/>
            <person name="Ye R."/>
            <person name="Li L."/>
            <person name="Wei W."/>
            <person name="Wang X."/>
            <person name="Wang C."/>
            <person name="Yang T."/>
            <person name="Huo Q."/>
            <person name="Li W."/>
            <person name="Guo W."/>
            <person name="Chen H."/>
            <person name="Zhou L."/>
            <person name="Ni X."/>
            <person name="Tian J."/>
            <person name="Zhou Y."/>
            <person name="Sheng Y."/>
            <person name="Liu T."/>
            <person name="Pan Y."/>
            <person name="Xia L."/>
            <person name="Li J."/>
            <person name="Zhao F."/>
            <person name="Cao W."/>
        </authorList>
    </citation>
    <scope>NUCLEOTIDE SEQUENCE</scope>
    <source>
        <strain evidence="1">Hyas-2018</strain>
    </source>
</reference>
<dbReference type="Proteomes" id="UP000821845">
    <property type="component" value="Chromosome 7"/>
</dbReference>
<dbReference type="EMBL" id="CM023487">
    <property type="protein sequence ID" value="KAH6926020.1"/>
    <property type="molecule type" value="Genomic_DNA"/>
</dbReference>
<sequence length="806" mass="89211">MQLDWKEKPKYLSLACLLQFVPFESCLKIDGDFTKHCIRGLLANHLVSATVDVYRASMTFGPESFPLVTGISTWQISGQGKPEADLLNILQFVRANLNVDDSWFRSRLVVQLENVLVALRESVVSEFSRAARQKQRQCVEGTLEGHYTSAFCFVKEIVALAVENLFSGANYQRAITSLSILESLGNIFRVDPSGKQRSTHKKDTLEKFFASETGRFQLDPLQKSIRAAFLKSLFHNVLENSCLLLDLVATVSLKDNGVTYALDVWALHDVVNAMVAVMIGCRHRRSMSWTVEHLSCVIRECAEQHDRSACTVDLPQAEALHVLCAVVGSASLTAAVMMHLGRILWFCFEGLASPFWLVKNAAHQLYGVTAPRVLGLKKTREEFVGHDAMTALDLFAKFPDLRVLFLNKLDGSIVSTHDLYFFLDFLSRLKPPASGQQGLESLKPFQQGVRNHLGCRSWKLRLLAAKCISSFCQSAQEEAMLLIENVSAHSQNSAHAHLYAINLLLRNNPVCCPPEVERSAELWISAITSAVNNQAQLAATADIFRMHAARSLRIAGDAVFTWSAYKCRPRKSKLLQSLFSATFRLLQDEDPQVRSEAAAALPLTSAEPQSLPVQPNVAADKLFRKLVLAFEDDALELVTFLWRELHQSSPSALGEFQQLANPTVASLFEQDESGVFMEPAIVSQMLHRGTQMALEAALRSGADVTNFLLDEAVRLADELKATSQATEEFVLHTGTPLGSNLEILGRPKLHHAIAVLQARADLIEWACTQHSMNQSPGDAITETVLPEVCGDILCDDAVEPSVQDQG</sequence>
<comment type="caution">
    <text evidence="1">The sequence shown here is derived from an EMBL/GenBank/DDBJ whole genome shotgun (WGS) entry which is preliminary data.</text>
</comment>
<proteinExistence type="predicted"/>
<name>A0ACB7RU39_HYAAI</name>
<gene>
    <name evidence="1" type="ORF">HPB50_012959</name>
</gene>
<keyword evidence="2" id="KW-1185">Reference proteome</keyword>
<organism evidence="1 2">
    <name type="scientific">Hyalomma asiaticum</name>
    <name type="common">Tick</name>
    <dbReference type="NCBI Taxonomy" id="266040"/>
    <lineage>
        <taxon>Eukaryota</taxon>
        <taxon>Metazoa</taxon>
        <taxon>Ecdysozoa</taxon>
        <taxon>Arthropoda</taxon>
        <taxon>Chelicerata</taxon>
        <taxon>Arachnida</taxon>
        <taxon>Acari</taxon>
        <taxon>Parasitiformes</taxon>
        <taxon>Ixodida</taxon>
        <taxon>Ixodoidea</taxon>
        <taxon>Ixodidae</taxon>
        <taxon>Hyalomminae</taxon>
        <taxon>Hyalomma</taxon>
    </lineage>
</organism>
<accession>A0ACB7RU39</accession>
<protein>
    <submittedName>
        <fullName evidence="1">Uncharacterized protein</fullName>
    </submittedName>
</protein>
<evidence type="ECO:0000313" key="1">
    <source>
        <dbReference type="EMBL" id="KAH6926020.1"/>
    </source>
</evidence>
<evidence type="ECO:0000313" key="2">
    <source>
        <dbReference type="Proteomes" id="UP000821845"/>
    </source>
</evidence>